<dbReference type="SUPFAM" id="SSF48452">
    <property type="entry name" value="TPR-like"/>
    <property type="match status" value="1"/>
</dbReference>
<reference evidence="2 3" key="1">
    <citation type="submission" date="2017-08" db="EMBL/GenBank/DDBJ databases">
        <title>Infants hospitalized years apart are colonized by the same room-sourced microbial strains.</title>
        <authorList>
            <person name="Brooks B."/>
            <person name="Olm M.R."/>
            <person name="Firek B.A."/>
            <person name="Baker R."/>
            <person name="Thomas B.C."/>
            <person name="Morowitz M.J."/>
            <person name="Banfield J.F."/>
        </authorList>
    </citation>
    <scope>NUCLEOTIDE SEQUENCE [LARGE SCALE GENOMIC DNA]</scope>
    <source>
        <strain evidence="2">S2_003_000_R2_14</strain>
    </source>
</reference>
<dbReference type="EMBL" id="QFQP01000003">
    <property type="protein sequence ID" value="PZR16705.1"/>
    <property type="molecule type" value="Genomic_DNA"/>
</dbReference>
<feature type="transmembrane region" description="Helical" evidence="1">
    <location>
        <begin position="6"/>
        <end position="27"/>
    </location>
</feature>
<keyword evidence="1" id="KW-0812">Transmembrane</keyword>
<name>A0A2W5TZH7_9BACT</name>
<evidence type="ECO:0000313" key="3">
    <source>
        <dbReference type="Proteomes" id="UP000249061"/>
    </source>
</evidence>
<feature type="transmembrane region" description="Helical" evidence="1">
    <location>
        <begin position="119"/>
        <end position="140"/>
    </location>
</feature>
<dbReference type="InterPro" id="IPR011990">
    <property type="entry name" value="TPR-like_helical_dom_sf"/>
</dbReference>
<dbReference type="AlphaFoldDB" id="A0A2W5TZH7"/>
<keyword evidence="1" id="KW-1133">Transmembrane helix</keyword>
<accession>A0A2W5TZH7</accession>
<evidence type="ECO:0000256" key="1">
    <source>
        <dbReference type="SAM" id="Phobius"/>
    </source>
</evidence>
<protein>
    <submittedName>
        <fullName evidence="2">Uncharacterized protein</fullName>
    </submittedName>
</protein>
<sequence length="304" mass="33429">MNPPATNWIPGLAVLGVGIGVALVYLLTNRKLQSEAPAPESLDDFEARYQALLAQLKEHVASKHLLPAETWAAEQTRLEQAAADVLRARDGKKSDALRQQARAEKLAKAEPTFFSKNPALMGGLIGGAVVAFFAFLGLTLTQNAEPRRDEMAQQQPPPMQQRPDGKIEALAAKVQANPDDIDAVTDLAIHLIRRQAFQEAKPLVLRAMLIDPYHPKARVGHAVVKALEGDLPGSIRDLEHLTARYPEAYDGFMFAGMLSLEDNDQQRALRNLEAYVDLAPASEMPPMMRVAVQQLREQLAQPQQ</sequence>
<proteinExistence type="predicted"/>
<gene>
    <name evidence="2" type="ORF">DI536_05995</name>
</gene>
<dbReference type="Proteomes" id="UP000249061">
    <property type="component" value="Unassembled WGS sequence"/>
</dbReference>
<dbReference type="Gene3D" id="1.25.40.10">
    <property type="entry name" value="Tetratricopeptide repeat domain"/>
    <property type="match status" value="1"/>
</dbReference>
<keyword evidence="1" id="KW-0472">Membrane</keyword>
<organism evidence="2 3">
    <name type="scientific">Archangium gephyra</name>
    <dbReference type="NCBI Taxonomy" id="48"/>
    <lineage>
        <taxon>Bacteria</taxon>
        <taxon>Pseudomonadati</taxon>
        <taxon>Myxococcota</taxon>
        <taxon>Myxococcia</taxon>
        <taxon>Myxococcales</taxon>
        <taxon>Cystobacterineae</taxon>
        <taxon>Archangiaceae</taxon>
        <taxon>Archangium</taxon>
    </lineage>
</organism>
<comment type="caution">
    <text evidence="2">The sequence shown here is derived from an EMBL/GenBank/DDBJ whole genome shotgun (WGS) entry which is preliminary data.</text>
</comment>
<evidence type="ECO:0000313" key="2">
    <source>
        <dbReference type="EMBL" id="PZR16705.1"/>
    </source>
</evidence>